<comment type="caution">
    <text evidence="4">The sequence shown here is derived from an EMBL/GenBank/DDBJ whole genome shotgun (WGS) entry which is preliminary data.</text>
</comment>
<feature type="compositionally biased region" description="Polar residues" evidence="2">
    <location>
        <begin position="795"/>
        <end position="804"/>
    </location>
</feature>
<evidence type="ECO:0000313" key="5">
    <source>
        <dbReference type="Proteomes" id="UP000243515"/>
    </source>
</evidence>
<reference evidence="4 5" key="1">
    <citation type="journal article" date="2015" name="Environ. Microbiol.">
        <title>Metagenome sequence of Elaphomyces granulatus from sporocarp tissue reveals Ascomycota ectomycorrhizal fingerprints of genome expansion and a Proteobacteria-rich microbiome.</title>
        <authorList>
            <person name="Quandt C.A."/>
            <person name="Kohler A."/>
            <person name="Hesse C.N."/>
            <person name="Sharpton T.J."/>
            <person name="Martin F."/>
            <person name="Spatafora J.W."/>
        </authorList>
    </citation>
    <scope>NUCLEOTIDE SEQUENCE [LARGE SCALE GENOMIC DNA]</scope>
    <source>
        <strain evidence="4 5">OSC145934</strain>
    </source>
</reference>
<feature type="compositionally biased region" description="Polar residues" evidence="2">
    <location>
        <begin position="729"/>
        <end position="744"/>
    </location>
</feature>
<feature type="compositionally biased region" description="Polar residues" evidence="2">
    <location>
        <begin position="547"/>
        <end position="556"/>
    </location>
</feature>
<organism evidence="4 5">
    <name type="scientific">Elaphomyces granulatus</name>
    <dbReference type="NCBI Taxonomy" id="519963"/>
    <lineage>
        <taxon>Eukaryota</taxon>
        <taxon>Fungi</taxon>
        <taxon>Dikarya</taxon>
        <taxon>Ascomycota</taxon>
        <taxon>Pezizomycotina</taxon>
        <taxon>Eurotiomycetes</taxon>
        <taxon>Eurotiomycetidae</taxon>
        <taxon>Eurotiales</taxon>
        <taxon>Elaphomycetaceae</taxon>
        <taxon>Elaphomyces</taxon>
    </lineage>
</organism>
<feature type="compositionally biased region" description="Polar residues" evidence="2">
    <location>
        <begin position="571"/>
        <end position="594"/>
    </location>
</feature>
<dbReference type="GO" id="GO:0007165">
    <property type="term" value="P:signal transduction"/>
    <property type="evidence" value="ECO:0007669"/>
    <property type="project" value="InterPro"/>
</dbReference>
<dbReference type="InterPro" id="IPR051025">
    <property type="entry name" value="RhoGAP"/>
</dbReference>
<keyword evidence="5" id="KW-1185">Reference proteome</keyword>
<feature type="region of interest" description="Disordered" evidence="2">
    <location>
        <begin position="307"/>
        <end position="418"/>
    </location>
</feature>
<feature type="region of interest" description="Disordered" evidence="2">
    <location>
        <begin position="712"/>
        <end position="849"/>
    </location>
</feature>
<dbReference type="Pfam" id="PF00620">
    <property type="entry name" value="RhoGAP"/>
    <property type="match status" value="1"/>
</dbReference>
<feature type="compositionally biased region" description="Basic and acidic residues" evidence="2">
    <location>
        <begin position="712"/>
        <end position="727"/>
    </location>
</feature>
<evidence type="ECO:0000256" key="2">
    <source>
        <dbReference type="SAM" id="MobiDB-lite"/>
    </source>
</evidence>
<dbReference type="GO" id="GO:0005938">
    <property type="term" value="C:cell cortex"/>
    <property type="evidence" value="ECO:0007669"/>
    <property type="project" value="TreeGrafter"/>
</dbReference>
<dbReference type="GO" id="GO:0005096">
    <property type="term" value="F:GTPase activator activity"/>
    <property type="evidence" value="ECO:0007669"/>
    <property type="project" value="UniProtKB-KW"/>
</dbReference>
<dbReference type="InterPro" id="IPR000198">
    <property type="entry name" value="RhoGAP_dom"/>
</dbReference>
<feature type="compositionally biased region" description="Basic and acidic residues" evidence="2">
    <location>
        <begin position="748"/>
        <end position="765"/>
    </location>
</feature>
<feature type="compositionally biased region" description="Low complexity" evidence="2">
    <location>
        <begin position="455"/>
        <end position="464"/>
    </location>
</feature>
<feature type="compositionally biased region" description="Polar residues" evidence="2">
    <location>
        <begin position="351"/>
        <end position="375"/>
    </location>
</feature>
<dbReference type="Proteomes" id="UP000243515">
    <property type="component" value="Unassembled WGS sequence"/>
</dbReference>
<feature type="region of interest" description="Disordered" evidence="2">
    <location>
        <begin position="544"/>
        <end position="602"/>
    </location>
</feature>
<dbReference type="CDD" id="cd04396">
    <property type="entry name" value="RhoGAP_fSAC7_BAG7"/>
    <property type="match status" value="1"/>
</dbReference>
<dbReference type="AlphaFoldDB" id="A0A232LVG1"/>
<dbReference type="Gene3D" id="1.10.555.10">
    <property type="entry name" value="Rho GTPase activation protein"/>
    <property type="match status" value="1"/>
</dbReference>
<name>A0A232LVG1_9EURO</name>
<feature type="region of interest" description="Disordered" evidence="2">
    <location>
        <begin position="443"/>
        <end position="522"/>
    </location>
</feature>
<gene>
    <name evidence="4" type="ORF">Egran_04209</name>
</gene>
<dbReference type="PROSITE" id="PS50238">
    <property type="entry name" value="RHOGAP"/>
    <property type="match status" value="1"/>
</dbReference>
<dbReference type="EMBL" id="NPHW01004363">
    <property type="protein sequence ID" value="OXV08028.1"/>
    <property type="molecule type" value="Genomic_DNA"/>
</dbReference>
<feature type="compositionally biased region" description="Low complexity" evidence="2">
    <location>
        <begin position="505"/>
        <end position="522"/>
    </location>
</feature>
<accession>A0A232LVG1</accession>
<evidence type="ECO:0000313" key="4">
    <source>
        <dbReference type="EMBL" id="OXV08028.1"/>
    </source>
</evidence>
<feature type="domain" description="Rho-GAP" evidence="3">
    <location>
        <begin position="79"/>
        <end position="288"/>
    </location>
</feature>
<dbReference type="SUPFAM" id="SSF48350">
    <property type="entry name" value="GTPase activation domain, GAP"/>
    <property type="match status" value="1"/>
</dbReference>
<feature type="compositionally biased region" description="Low complexity" evidence="2">
    <location>
        <begin position="312"/>
        <end position="323"/>
    </location>
</feature>
<dbReference type="GO" id="GO:0060237">
    <property type="term" value="P:regulation of fungal-type cell wall organization"/>
    <property type="evidence" value="ECO:0007669"/>
    <property type="project" value="TreeGrafter"/>
</dbReference>
<feature type="region of interest" description="Disordered" evidence="2">
    <location>
        <begin position="640"/>
        <end position="680"/>
    </location>
</feature>
<keyword evidence="1" id="KW-0343">GTPase activation</keyword>
<feature type="compositionally biased region" description="Low complexity" evidence="2">
    <location>
        <begin position="647"/>
        <end position="665"/>
    </location>
</feature>
<evidence type="ECO:0000256" key="1">
    <source>
        <dbReference type="ARBA" id="ARBA00022468"/>
    </source>
</evidence>
<proteinExistence type="predicted"/>
<dbReference type="InterPro" id="IPR008936">
    <property type="entry name" value="Rho_GTPase_activation_prot"/>
</dbReference>
<feature type="region of interest" description="Disordered" evidence="2">
    <location>
        <begin position="1"/>
        <end position="36"/>
    </location>
</feature>
<evidence type="ECO:0000259" key="3">
    <source>
        <dbReference type="PROSITE" id="PS50238"/>
    </source>
</evidence>
<dbReference type="SMART" id="SM00324">
    <property type="entry name" value="RhoGAP"/>
    <property type="match status" value="1"/>
</dbReference>
<sequence>MATGSAQSAPAHHTPLPFHPTHIHRPQPDSAPTPPLKRDLIGWWKQFKRNGRKEDEKGQQRGIFGVPLNVSIKYANVAISLTNANGESFIYGYVPIVVAKCGVFLKEKATDVEGIFRLNGSARRIKDLQEIFDSPERYGKGLDWSGYTVHDAANVLRRYLNQLPEPIVPLNFYERFRDPLRHHQAQAVGDMDARGSEKGDFDPQQAVAAYQQFIRELPSLNQQLLLYILDLLAVFASKSDQNRMTAGNLAAIFQPGILSHPTHDMAPEEYKLSQDVLIFLIENQDHFLFGMNGPAADAQTVKGRAAAPLGPRSNLRRSASNASGGADSLRKYETLRRNVSVSSKNSRHSRTAQSPSTPTSNMGVHRSNTVPSQKSPALPSSRLGRAAEPATPTSAGLAPPSDTHRTSRAGSRTPSRSPPVHYAAVAVVQYAAEPPATTATVAVATPNRPTPPTPAGTSSSSSPPNVITHTKERKLSSFFKPPPATGELKEPRQPNRLKKQRIPGSTNESAQSSSNSLHATSTDSVAAAPLTFQSLQVASANGEITVAPSNSETTRSIPGVSLPTREGGHQHQASESTLKPNPRSRTPSVHSRSSFTDHSDLDQVDDAAKNVKKEHRQSWRFALSPRRPILDHHDTLAIPSNAGAEFSSSSIGSSGRQRRSSANGSQPRGTDASHMQDSDLGSNVSLLKNAAQPSEPEKRSLFGKFKAKVAHMKEGVKEREAERERAKSPPQSDTEKTASSQNLPLVTKDYRNGRRVSIDHSRESIEDPSSPPPLATPTSPPAIPEEEPPSTISSGQDPGPSSNEPAPAPQLETEESTASSEFAVREAPSTPNPSQDSSVTTASTSELKV</sequence>
<dbReference type="PANTHER" id="PTHR15228">
    <property type="entry name" value="SPERMATHECAL PHYSIOLOGY VARIANT"/>
    <property type="match status" value="1"/>
</dbReference>
<dbReference type="OrthoDB" id="3196451at2759"/>
<feature type="compositionally biased region" description="Pro residues" evidence="2">
    <location>
        <begin position="769"/>
        <end position="783"/>
    </location>
</feature>
<protein>
    <recommendedName>
        <fullName evidence="3">Rho-GAP domain-containing protein</fullName>
    </recommendedName>
</protein>
<dbReference type="PANTHER" id="PTHR15228:SF25">
    <property type="entry name" value="F-BAR DOMAIN-CONTAINING PROTEIN"/>
    <property type="match status" value="1"/>
</dbReference>
<feature type="compositionally biased region" description="Polar residues" evidence="2">
    <location>
        <begin position="832"/>
        <end position="849"/>
    </location>
</feature>